<name>A0A812V568_9DINO</name>
<gene>
    <name evidence="3" type="primary">HERC2</name>
    <name evidence="3" type="ORF">SNAT2548_LOCUS35130</name>
</gene>
<comment type="caution">
    <text evidence="3">The sequence shown here is derived from an EMBL/GenBank/DDBJ whole genome shotgun (WGS) entry which is preliminary data.</text>
</comment>
<feature type="domain" description="EF-hand" evidence="2">
    <location>
        <begin position="239"/>
        <end position="269"/>
    </location>
</feature>
<proteinExistence type="predicted"/>
<dbReference type="SUPFAM" id="SSF47473">
    <property type="entry name" value="EF-hand"/>
    <property type="match status" value="1"/>
</dbReference>
<evidence type="ECO:0000256" key="1">
    <source>
        <dbReference type="SAM" id="MobiDB-lite"/>
    </source>
</evidence>
<dbReference type="Gene3D" id="1.10.238.10">
    <property type="entry name" value="EF-hand"/>
    <property type="match status" value="1"/>
</dbReference>
<keyword evidence="4" id="KW-1185">Reference proteome</keyword>
<dbReference type="GO" id="GO:0005509">
    <property type="term" value="F:calcium ion binding"/>
    <property type="evidence" value="ECO:0007669"/>
    <property type="project" value="InterPro"/>
</dbReference>
<feature type="domain" description="EF-hand" evidence="2">
    <location>
        <begin position="196"/>
        <end position="231"/>
    </location>
</feature>
<feature type="non-terminal residue" evidence="3">
    <location>
        <position position="269"/>
    </location>
</feature>
<dbReference type="InterPro" id="IPR011992">
    <property type="entry name" value="EF-hand-dom_pair"/>
</dbReference>
<dbReference type="InterPro" id="IPR002048">
    <property type="entry name" value="EF_hand_dom"/>
</dbReference>
<sequence>MCYCTSERYTPSAWTPHTSDEQAGGDSSKVQEQLTDVKDIVASGLGFAALRAAGDVVAWGRSTDISPVRQQLIDVQQLTAAGAAFAALLRDGRVVSWGVKECGGDSSRVQAQLEDIQQVQASGAAFAALRRDGRVVTWGLPDSGGDSEAFATALVSLNEFVKLMYKYELAMWPDSTDEELARVVRVVDAAIDRWHHAAGNWYKVFLFIDTQGSGTITYEDLRRFLRGGYPDLHLDTKELPNEDVYRLWKVLDPNASMRIRKSDFLAHMR</sequence>
<feature type="region of interest" description="Disordered" evidence="1">
    <location>
        <begin position="9"/>
        <end position="28"/>
    </location>
</feature>
<dbReference type="Proteomes" id="UP000604046">
    <property type="component" value="Unassembled WGS sequence"/>
</dbReference>
<dbReference type="Gene3D" id="2.130.10.30">
    <property type="entry name" value="Regulator of chromosome condensation 1/beta-lactamase-inhibitor protein II"/>
    <property type="match status" value="1"/>
</dbReference>
<evidence type="ECO:0000259" key="2">
    <source>
        <dbReference type="PROSITE" id="PS50222"/>
    </source>
</evidence>
<accession>A0A812V568</accession>
<protein>
    <submittedName>
        <fullName evidence="3">HERC2 protein</fullName>
    </submittedName>
</protein>
<organism evidence="3 4">
    <name type="scientific">Symbiodinium natans</name>
    <dbReference type="NCBI Taxonomy" id="878477"/>
    <lineage>
        <taxon>Eukaryota</taxon>
        <taxon>Sar</taxon>
        <taxon>Alveolata</taxon>
        <taxon>Dinophyceae</taxon>
        <taxon>Suessiales</taxon>
        <taxon>Symbiodiniaceae</taxon>
        <taxon>Symbiodinium</taxon>
    </lineage>
</organism>
<dbReference type="Pfam" id="PF13405">
    <property type="entry name" value="EF-hand_6"/>
    <property type="match status" value="1"/>
</dbReference>
<dbReference type="AlphaFoldDB" id="A0A812V568"/>
<evidence type="ECO:0000313" key="3">
    <source>
        <dbReference type="EMBL" id="CAE7618054.1"/>
    </source>
</evidence>
<reference evidence="3" key="1">
    <citation type="submission" date="2021-02" db="EMBL/GenBank/DDBJ databases">
        <authorList>
            <person name="Dougan E. K."/>
            <person name="Rhodes N."/>
            <person name="Thang M."/>
            <person name="Chan C."/>
        </authorList>
    </citation>
    <scope>NUCLEOTIDE SEQUENCE</scope>
</reference>
<dbReference type="PROSITE" id="PS50222">
    <property type="entry name" value="EF_HAND_2"/>
    <property type="match status" value="2"/>
</dbReference>
<dbReference type="EMBL" id="CAJNDS010002847">
    <property type="protein sequence ID" value="CAE7618054.1"/>
    <property type="molecule type" value="Genomic_DNA"/>
</dbReference>
<dbReference type="SUPFAM" id="SSF50985">
    <property type="entry name" value="RCC1/BLIP-II"/>
    <property type="match status" value="1"/>
</dbReference>
<dbReference type="InterPro" id="IPR009091">
    <property type="entry name" value="RCC1/BLIP-II"/>
</dbReference>
<evidence type="ECO:0000313" key="4">
    <source>
        <dbReference type="Proteomes" id="UP000604046"/>
    </source>
</evidence>
<dbReference type="OrthoDB" id="432759at2759"/>